<keyword evidence="1" id="KW-0732">Signal</keyword>
<dbReference type="Proteomes" id="UP001221142">
    <property type="component" value="Unassembled WGS sequence"/>
</dbReference>
<dbReference type="AlphaFoldDB" id="A0AAD7BZI8"/>
<proteinExistence type="predicted"/>
<evidence type="ECO:0000313" key="3">
    <source>
        <dbReference type="EMBL" id="KAJ7634966.1"/>
    </source>
</evidence>
<feature type="signal peptide" evidence="1">
    <location>
        <begin position="1"/>
        <end position="19"/>
    </location>
</feature>
<reference evidence="3" key="1">
    <citation type="submission" date="2023-03" db="EMBL/GenBank/DDBJ databases">
        <title>Massive genome expansion in bonnet fungi (Mycena s.s.) driven by repeated elements and novel gene families across ecological guilds.</title>
        <authorList>
            <consortium name="Lawrence Berkeley National Laboratory"/>
            <person name="Harder C.B."/>
            <person name="Miyauchi S."/>
            <person name="Viragh M."/>
            <person name="Kuo A."/>
            <person name="Thoen E."/>
            <person name="Andreopoulos B."/>
            <person name="Lu D."/>
            <person name="Skrede I."/>
            <person name="Drula E."/>
            <person name="Henrissat B."/>
            <person name="Morin E."/>
            <person name="Kohler A."/>
            <person name="Barry K."/>
            <person name="LaButti K."/>
            <person name="Morin E."/>
            <person name="Salamov A."/>
            <person name="Lipzen A."/>
            <person name="Mereny Z."/>
            <person name="Hegedus B."/>
            <person name="Baldrian P."/>
            <person name="Stursova M."/>
            <person name="Weitz H."/>
            <person name="Taylor A."/>
            <person name="Grigoriev I.V."/>
            <person name="Nagy L.G."/>
            <person name="Martin F."/>
            <person name="Kauserud H."/>
        </authorList>
    </citation>
    <scope>NUCLEOTIDE SEQUENCE</scope>
    <source>
        <strain evidence="3">9284</strain>
    </source>
</reference>
<evidence type="ECO:0000256" key="1">
    <source>
        <dbReference type="SAM" id="SignalP"/>
    </source>
</evidence>
<dbReference type="Gene3D" id="2.80.10.50">
    <property type="match status" value="2"/>
</dbReference>
<feature type="chain" id="PRO_5042160746" evidence="1">
    <location>
        <begin position="20"/>
        <end position="137"/>
    </location>
</feature>
<sequence length="137" mass="13997">MSQFWPSLLSLALAASTTNQFIHPSVDSGKCLTAASNSDGAPVTISDCITTGDASSQSWTTGSGTLVLYGNKCLDVTGGVAASGTRLQIWTCTTNDANQAWSTGGASGSITWNGPDWCLDLTKGADADGTVVCLFPV</sequence>
<dbReference type="InterPro" id="IPR000772">
    <property type="entry name" value="Ricin_B_lectin"/>
</dbReference>
<comment type="caution">
    <text evidence="3">The sequence shown here is derived from an EMBL/GenBank/DDBJ whole genome shotgun (WGS) entry which is preliminary data.</text>
</comment>
<protein>
    <submittedName>
        <fullName evidence="3">Ricin B lectin domain-containing protein</fullName>
    </submittedName>
</protein>
<evidence type="ECO:0000313" key="4">
    <source>
        <dbReference type="Proteomes" id="UP001221142"/>
    </source>
</evidence>
<evidence type="ECO:0000259" key="2">
    <source>
        <dbReference type="SMART" id="SM00458"/>
    </source>
</evidence>
<keyword evidence="4" id="KW-1185">Reference proteome</keyword>
<accession>A0AAD7BZI8</accession>
<dbReference type="Pfam" id="PF00652">
    <property type="entry name" value="Ricin_B_lectin"/>
    <property type="match status" value="1"/>
</dbReference>
<dbReference type="InterPro" id="IPR035992">
    <property type="entry name" value="Ricin_B-like_lectins"/>
</dbReference>
<dbReference type="EMBL" id="JARKIF010000007">
    <property type="protein sequence ID" value="KAJ7634966.1"/>
    <property type="molecule type" value="Genomic_DNA"/>
</dbReference>
<feature type="domain" description="Ricin B lectin" evidence="2">
    <location>
        <begin position="16"/>
        <end position="136"/>
    </location>
</feature>
<organism evidence="3 4">
    <name type="scientific">Roridomyces roridus</name>
    <dbReference type="NCBI Taxonomy" id="1738132"/>
    <lineage>
        <taxon>Eukaryota</taxon>
        <taxon>Fungi</taxon>
        <taxon>Dikarya</taxon>
        <taxon>Basidiomycota</taxon>
        <taxon>Agaricomycotina</taxon>
        <taxon>Agaricomycetes</taxon>
        <taxon>Agaricomycetidae</taxon>
        <taxon>Agaricales</taxon>
        <taxon>Marasmiineae</taxon>
        <taxon>Mycenaceae</taxon>
        <taxon>Roridomyces</taxon>
    </lineage>
</organism>
<dbReference type="PROSITE" id="PS50231">
    <property type="entry name" value="RICIN_B_LECTIN"/>
    <property type="match status" value="1"/>
</dbReference>
<gene>
    <name evidence="3" type="ORF">FB45DRAFT_743713</name>
</gene>
<dbReference type="SMART" id="SM00458">
    <property type="entry name" value="RICIN"/>
    <property type="match status" value="1"/>
</dbReference>
<name>A0AAD7BZI8_9AGAR</name>
<dbReference type="SUPFAM" id="SSF50370">
    <property type="entry name" value="Ricin B-like lectins"/>
    <property type="match status" value="1"/>
</dbReference>